<dbReference type="EMBL" id="FOMJ01000001">
    <property type="protein sequence ID" value="SFC98229.1"/>
    <property type="molecule type" value="Genomic_DNA"/>
</dbReference>
<keyword evidence="2" id="KW-1185">Reference proteome</keyword>
<protein>
    <submittedName>
        <fullName evidence="1">Phenylacetate-CoA ligase</fullName>
    </submittedName>
</protein>
<accession>A0A1I1NKQ9</accession>
<dbReference type="PANTHER" id="PTHR36932:SF1">
    <property type="entry name" value="CAPSULAR POLYSACCHARIDE BIOSYNTHESIS PROTEIN"/>
    <property type="match status" value="1"/>
</dbReference>
<keyword evidence="1" id="KW-0436">Ligase</keyword>
<dbReference type="InterPro" id="IPR042099">
    <property type="entry name" value="ANL_N_sf"/>
</dbReference>
<proteinExistence type="predicted"/>
<gene>
    <name evidence="1" type="ORF">SAMN05660831_00324</name>
</gene>
<dbReference type="PANTHER" id="PTHR36932">
    <property type="entry name" value="CAPSULAR POLYSACCHARIDE BIOSYNTHESIS PROTEIN"/>
    <property type="match status" value="1"/>
</dbReference>
<reference evidence="1 2" key="1">
    <citation type="submission" date="2016-10" db="EMBL/GenBank/DDBJ databases">
        <authorList>
            <person name="de Groot N.N."/>
        </authorList>
    </citation>
    <scope>NUCLEOTIDE SEQUENCE [LARGE SCALE GENOMIC DNA]</scope>
    <source>
        <strain evidence="1 2">HL3</strain>
    </source>
</reference>
<dbReference type="RefSeq" id="WP_093426999.1">
    <property type="nucleotide sequence ID" value="NZ_FOMJ01000001.1"/>
</dbReference>
<dbReference type="OrthoDB" id="580775at2"/>
<dbReference type="SUPFAM" id="SSF56801">
    <property type="entry name" value="Acetyl-CoA synthetase-like"/>
    <property type="match status" value="1"/>
</dbReference>
<dbReference type="Gene3D" id="3.40.50.12780">
    <property type="entry name" value="N-terminal domain of ligase-like"/>
    <property type="match status" value="1"/>
</dbReference>
<dbReference type="Proteomes" id="UP000198611">
    <property type="component" value="Unassembled WGS sequence"/>
</dbReference>
<organism evidence="1 2">
    <name type="scientific">Thiohalospira halophila DSM 15071</name>
    <dbReference type="NCBI Taxonomy" id="1123397"/>
    <lineage>
        <taxon>Bacteria</taxon>
        <taxon>Pseudomonadati</taxon>
        <taxon>Pseudomonadota</taxon>
        <taxon>Gammaproteobacteria</taxon>
        <taxon>Thiohalospirales</taxon>
        <taxon>Thiohalospiraceae</taxon>
        <taxon>Thiohalospira</taxon>
    </lineage>
</organism>
<dbReference type="STRING" id="1123397.SAMN05660831_00324"/>
<dbReference type="AlphaFoldDB" id="A0A1I1NKQ9"/>
<name>A0A1I1NKQ9_9GAMM</name>
<evidence type="ECO:0000313" key="2">
    <source>
        <dbReference type="Proteomes" id="UP000198611"/>
    </source>
</evidence>
<dbReference type="GO" id="GO:0016874">
    <property type="term" value="F:ligase activity"/>
    <property type="evidence" value="ECO:0007669"/>
    <property type="project" value="UniProtKB-KW"/>
</dbReference>
<sequence>MYETLFQKALLPLRDRLRGGRTTNYWREYEAQQWWSPQELADLQWQKLQVLLDHCQRRVPYYRETWAAAGVDVNDFTGVGDLRFLPTVDKAAIRENRQAFIAEGWEDRVMTKNTGGSTGEPLHFGFTRESDERRMAVMFRGYGWAGAAPGRRVAYLWGAPVAERTRLAQLKEAAFHRFFHRRMFDTNRLDPEVLESLRRQLLRYRPRAIVGYVAPLQALADYALRQGRELPRVDGVLAAAEQLYSSQRELIEEAFRSPVFNTYGCREFMLIASECEHGRMHLNSDHLVVEAVDEAGQPATEGGDLAIIDLHNFGFPFVRYRNGDQGLPGAAGCPCGRGLPVLDRLDGRSLDILRTPSGATIPGEYFFNVMRPVEGVRRFQVVQEALDRLEVRYVLGPEFTAADQEQIEAEIRRVLNDDAMEVTYRAMDELPTTASGKLRVTLSRLEET</sequence>
<evidence type="ECO:0000313" key="1">
    <source>
        <dbReference type="EMBL" id="SFC98229.1"/>
    </source>
</evidence>
<dbReference type="InterPro" id="IPR053158">
    <property type="entry name" value="CapK_Type1_Caps_Biosynth"/>
</dbReference>